<comment type="caution">
    <text evidence="12">The sequence shown here is derived from an EMBL/GenBank/DDBJ whole genome shotgun (WGS) entry which is preliminary data.</text>
</comment>
<keyword evidence="5 10" id="KW-0479">Metal-binding</keyword>
<dbReference type="PRINTS" id="PR00325">
    <property type="entry name" value="GERMIN"/>
</dbReference>
<comment type="subcellular location">
    <subcellularLocation>
        <location evidence="1 10">Secreted</location>
        <location evidence="1 10">Extracellular space</location>
        <location evidence="1 10">Apoplast</location>
    </subcellularLocation>
</comment>
<dbReference type="SMART" id="SM00835">
    <property type="entry name" value="Cupin_1"/>
    <property type="match status" value="1"/>
</dbReference>
<dbReference type="InterPro" id="IPR001929">
    <property type="entry name" value="Germin"/>
</dbReference>
<evidence type="ECO:0000256" key="4">
    <source>
        <dbReference type="ARBA" id="ARBA00022525"/>
    </source>
</evidence>
<evidence type="ECO:0000313" key="12">
    <source>
        <dbReference type="EMBL" id="KAH0865536.1"/>
    </source>
</evidence>
<dbReference type="EMBL" id="JAGKQM010000018">
    <property type="protein sequence ID" value="KAH0865536.1"/>
    <property type="molecule type" value="Genomic_DNA"/>
</dbReference>
<keyword evidence="8" id="KW-0325">Glycoprotein</keyword>
<evidence type="ECO:0000259" key="11">
    <source>
        <dbReference type="SMART" id="SM00835"/>
    </source>
</evidence>
<dbReference type="Pfam" id="PF00190">
    <property type="entry name" value="Cupin_1"/>
    <property type="match status" value="1"/>
</dbReference>
<evidence type="ECO:0000256" key="8">
    <source>
        <dbReference type="ARBA" id="ARBA00023180"/>
    </source>
</evidence>
<organism evidence="12 13">
    <name type="scientific">Brassica napus</name>
    <name type="common">Rape</name>
    <dbReference type="NCBI Taxonomy" id="3708"/>
    <lineage>
        <taxon>Eukaryota</taxon>
        <taxon>Viridiplantae</taxon>
        <taxon>Streptophyta</taxon>
        <taxon>Embryophyta</taxon>
        <taxon>Tracheophyta</taxon>
        <taxon>Spermatophyta</taxon>
        <taxon>Magnoliopsida</taxon>
        <taxon>eudicotyledons</taxon>
        <taxon>Gunneridae</taxon>
        <taxon>Pentapetalae</taxon>
        <taxon>rosids</taxon>
        <taxon>malvids</taxon>
        <taxon>Brassicales</taxon>
        <taxon>Brassicaceae</taxon>
        <taxon>Brassiceae</taxon>
        <taxon>Brassica</taxon>
    </lineage>
</organism>
<sequence>MDSRSYVFFFGLSSLTLIALAYDPDTLQDLCVADRTSGIKVNGFTCKPESNMTASDFFFAGIGKPAVVNNTVGSAVTGANVEKIAGLNTLGVSLARIDYAPGGLNPPHTHPRATEVIFVLEGELDVGFITTANKLFAKTVKKGEVFSATGNSIYGRHTFHGVSADSRSRFNYGISNRDERDRKDKI</sequence>
<feature type="domain" description="Cupin type-1" evidence="11">
    <location>
        <begin position="58"/>
        <end position="180"/>
    </location>
</feature>
<keyword evidence="9 10" id="KW-0464">Manganese</keyword>
<keyword evidence="3 10" id="KW-0052">Apoplast</keyword>
<keyword evidence="6 10" id="KW-0732">Signal</keyword>
<evidence type="ECO:0000256" key="1">
    <source>
        <dbReference type="ARBA" id="ARBA00004271"/>
    </source>
</evidence>
<proteinExistence type="inferred from homology"/>
<evidence type="ECO:0000256" key="7">
    <source>
        <dbReference type="ARBA" id="ARBA00023157"/>
    </source>
</evidence>
<evidence type="ECO:0000256" key="2">
    <source>
        <dbReference type="ARBA" id="ARBA00007456"/>
    </source>
</evidence>
<comment type="similarity">
    <text evidence="2 10">Belongs to the germin family.</text>
</comment>
<evidence type="ECO:0000256" key="6">
    <source>
        <dbReference type="ARBA" id="ARBA00022729"/>
    </source>
</evidence>
<keyword evidence="4 10" id="KW-0964">Secreted</keyword>
<evidence type="ECO:0000256" key="3">
    <source>
        <dbReference type="ARBA" id="ARBA00022523"/>
    </source>
</evidence>
<dbReference type="Proteomes" id="UP000824890">
    <property type="component" value="Unassembled WGS sequence"/>
</dbReference>
<evidence type="ECO:0000256" key="5">
    <source>
        <dbReference type="ARBA" id="ARBA00022723"/>
    </source>
</evidence>
<dbReference type="PROSITE" id="PS00725">
    <property type="entry name" value="GERMIN"/>
    <property type="match status" value="1"/>
</dbReference>
<dbReference type="InterPro" id="IPR011051">
    <property type="entry name" value="RmlC_Cupin_sf"/>
</dbReference>
<reference evidence="12 13" key="1">
    <citation type="submission" date="2021-05" db="EMBL/GenBank/DDBJ databases">
        <title>Genome Assembly of Synthetic Allotetraploid Brassica napus Reveals Homoeologous Exchanges between Subgenomes.</title>
        <authorList>
            <person name="Davis J.T."/>
        </authorList>
    </citation>
    <scope>NUCLEOTIDE SEQUENCE [LARGE SCALE GENOMIC DNA]</scope>
    <source>
        <strain evidence="13">cv. Da-Ae</strain>
        <tissue evidence="12">Seedling</tissue>
    </source>
</reference>
<gene>
    <name evidence="12" type="ORF">HID58_082747</name>
</gene>
<name>A0ABQ7YBB7_BRANA</name>
<keyword evidence="7" id="KW-1015">Disulfide bond</keyword>
<dbReference type="InterPro" id="IPR006045">
    <property type="entry name" value="Cupin_1"/>
</dbReference>
<feature type="chain" id="PRO_5045001056" description="Germin-like protein" evidence="10">
    <location>
        <begin position="22"/>
        <end position="186"/>
    </location>
</feature>
<protein>
    <recommendedName>
        <fullName evidence="10">Germin-like protein</fullName>
    </recommendedName>
</protein>
<dbReference type="SUPFAM" id="SSF51182">
    <property type="entry name" value="RmlC-like cupins"/>
    <property type="match status" value="1"/>
</dbReference>
<feature type="signal peptide" evidence="10">
    <location>
        <begin position="1"/>
        <end position="21"/>
    </location>
</feature>
<dbReference type="Gene3D" id="2.60.120.10">
    <property type="entry name" value="Jelly Rolls"/>
    <property type="match status" value="1"/>
</dbReference>
<keyword evidence="13" id="KW-1185">Reference proteome</keyword>
<evidence type="ECO:0000256" key="9">
    <source>
        <dbReference type="ARBA" id="ARBA00023211"/>
    </source>
</evidence>
<evidence type="ECO:0000313" key="13">
    <source>
        <dbReference type="Proteomes" id="UP000824890"/>
    </source>
</evidence>
<dbReference type="CDD" id="cd02241">
    <property type="entry name" value="cupin_OxOx"/>
    <property type="match status" value="1"/>
</dbReference>
<evidence type="ECO:0000256" key="10">
    <source>
        <dbReference type="RuleBase" id="RU366015"/>
    </source>
</evidence>
<accession>A0ABQ7YBB7</accession>
<dbReference type="InterPro" id="IPR014710">
    <property type="entry name" value="RmlC-like_jellyroll"/>
</dbReference>
<dbReference type="PANTHER" id="PTHR31238">
    <property type="entry name" value="GERMIN-LIKE PROTEIN SUBFAMILY 3 MEMBER 3"/>
    <property type="match status" value="1"/>
</dbReference>
<dbReference type="InterPro" id="IPR019780">
    <property type="entry name" value="Germin_Mn-BS"/>
</dbReference>